<dbReference type="NCBIfam" id="TIGR00225">
    <property type="entry name" value="prc"/>
    <property type="match status" value="1"/>
</dbReference>
<dbReference type="PANTHER" id="PTHR32060">
    <property type="entry name" value="TAIL-SPECIFIC PROTEASE"/>
    <property type="match status" value="1"/>
</dbReference>
<dbReference type="InterPro" id="IPR036034">
    <property type="entry name" value="PDZ_sf"/>
</dbReference>
<dbReference type="PROSITE" id="PS50106">
    <property type="entry name" value="PDZ"/>
    <property type="match status" value="1"/>
</dbReference>
<dbReference type="InterPro" id="IPR001478">
    <property type="entry name" value="PDZ"/>
</dbReference>
<dbReference type="EMBL" id="BAABJZ010000013">
    <property type="protein sequence ID" value="GAA4878486.1"/>
    <property type="molecule type" value="Genomic_DNA"/>
</dbReference>
<dbReference type="SUPFAM" id="SSF50156">
    <property type="entry name" value="PDZ domain-like"/>
    <property type="match status" value="1"/>
</dbReference>
<evidence type="ECO:0000313" key="8">
    <source>
        <dbReference type="EMBL" id="GAA4878486.1"/>
    </source>
</evidence>
<evidence type="ECO:0000256" key="4">
    <source>
        <dbReference type="ARBA" id="ARBA00022825"/>
    </source>
</evidence>
<evidence type="ECO:0000313" key="9">
    <source>
        <dbReference type="Proteomes" id="UP001499988"/>
    </source>
</evidence>
<feature type="domain" description="PDZ" evidence="7">
    <location>
        <begin position="82"/>
        <end position="153"/>
    </location>
</feature>
<evidence type="ECO:0000256" key="1">
    <source>
        <dbReference type="ARBA" id="ARBA00009179"/>
    </source>
</evidence>
<name>A0ABP9EJ44_9GAMM</name>
<dbReference type="SUPFAM" id="SSF52096">
    <property type="entry name" value="ClpP/crotonase"/>
    <property type="match status" value="1"/>
</dbReference>
<comment type="similarity">
    <text evidence="1 5">Belongs to the peptidase S41A family.</text>
</comment>
<accession>A0ABP9EJ44</accession>
<evidence type="ECO:0000256" key="2">
    <source>
        <dbReference type="ARBA" id="ARBA00022670"/>
    </source>
</evidence>
<reference evidence="9" key="1">
    <citation type="journal article" date="2019" name="Int. J. Syst. Evol. Microbiol.">
        <title>The Global Catalogue of Microorganisms (GCM) 10K type strain sequencing project: providing services to taxonomists for standard genome sequencing and annotation.</title>
        <authorList>
            <consortium name="The Broad Institute Genomics Platform"/>
            <consortium name="The Broad Institute Genome Sequencing Center for Infectious Disease"/>
            <person name="Wu L."/>
            <person name="Ma J."/>
        </authorList>
    </citation>
    <scope>NUCLEOTIDE SEQUENCE [LARGE SCALE GENOMIC DNA]</scope>
    <source>
        <strain evidence="9">JCM 18401</strain>
    </source>
</reference>
<dbReference type="Gene3D" id="3.90.226.10">
    <property type="entry name" value="2-enoyl-CoA Hydratase, Chain A, domain 1"/>
    <property type="match status" value="1"/>
</dbReference>
<dbReference type="CDD" id="cd07560">
    <property type="entry name" value="Peptidase_S41_CPP"/>
    <property type="match status" value="1"/>
</dbReference>
<keyword evidence="3 5" id="KW-0378">Hydrolase</keyword>
<gene>
    <name evidence="8" type="ORF">GCM10023333_10100</name>
</gene>
<evidence type="ECO:0000259" key="7">
    <source>
        <dbReference type="PROSITE" id="PS50106"/>
    </source>
</evidence>
<dbReference type="Gene3D" id="3.30.750.44">
    <property type="match status" value="1"/>
</dbReference>
<dbReference type="InterPro" id="IPR005151">
    <property type="entry name" value="Tail-specific_protease"/>
</dbReference>
<dbReference type="InterPro" id="IPR004447">
    <property type="entry name" value="Peptidase_S41A"/>
</dbReference>
<feature type="signal peptide" evidence="6">
    <location>
        <begin position="1"/>
        <end position="19"/>
    </location>
</feature>
<keyword evidence="9" id="KW-1185">Reference proteome</keyword>
<keyword evidence="6" id="KW-0732">Signal</keyword>
<dbReference type="Gene3D" id="2.30.42.10">
    <property type="match status" value="1"/>
</dbReference>
<dbReference type="InterPro" id="IPR029045">
    <property type="entry name" value="ClpP/crotonase-like_dom_sf"/>
</dbReference>
<keyword evidence="4 5" id="KW-0720">Serine protease</keyword>
<dbReference type="Pfam" id="PF03572">
    <property type="entry name" value="Peptidase_S41"/>
    <property type="match status" value="1"/>
</dbReference>
<dbReference type="Pfam" id="PF22694">
    <property type="entry name" value="CtpB_N-like"/>
    <property type="match status" value="1"/>
</dbReference>
<dbReference type="Proteomes" id="UP001499988">
    <property type="component" value="Unassembled WGS sequence"/>
</dbReference>
<evidence type="ECO:0000256" key="6">
    <source>
        <dbReference type="SAM" id="SignalP"/>
    </source>
</evidence>
<evidence type="ECO:0000256" key="3">
    <source>
        <dbReference type="ARBA" id="ARBA00022801"/>
    </source>
</evidence>
<comment type="caution">
    <text evidence="8">The sequence shown here is derived from an EMBL/GenBank/DDBJ whole genome shotgun (WGS) entry which is preliminary data.</text>
</comment>
<dbReference type="RefSeq" id="WP_345334051.1">
    <property type="nucleotide sequence ID" value="NZ_BAABJZ010000013.1"/>
</dbReference>
<feature type="chain" id="PRO_5046611787" evidence="6">
    <location>
        <begin position="20"/>
        <end position="397"/>
    </location>
</feature>
<keyword evidence="2 5" id="KW-0645">Protease</keyword>
<protein>
    <submittedName>
        <fullName evidence="8">S41 family peptidase</fullName>
    </submittedName>
</protein>
<proteinExistence type="inferred from homology"/>
<evidence type="ECO:0000256" key="5">
    <source>
        <dbReference type="RuleBase" id="RU004404"/>
    </source>
</evidence>
<dbReference type="SMART" id="SM00245">
    <property type="entry name" value="TSPc"/>
    <property type="match status" value="1"/>
</dbReference>
<dbReference type="PANTHER" id="PTHR32060:SF30">
    <property type="entry name" value="CARBOXY-TERMINAL PROCESSING PROTEASE CTPA"/>
    <property type="match status" value="1"/>
</dbReference>
<dbReference type="InterPro" id="IPR055210">
    <property type="entry name" value="CtpA/B_N"/>
</dbReference>
<organism evidence="8 9">
    <name type="scientific">Ferrimonas pelagia</name>
    <dbReference type="NCBI Taxonomy" id="1177826"/>
    <lineage>
        <taxon>Bacteria</taxon>
        <taxon>Pseudomonadati</taxon>
        <taxon>Pseudomonadota</taxon>
        <taxon>Gammaproteobacteria</taxon>
        <taxon>Alteromonadales</taxon>
        <taxon>Ferrimonadaceae</taxon>
        <taxon>Ferrimonas</taxon>
    </lineage>
</organism>
<sequence>MRLLSLLVGLLLSIHVALAEAEFHRDATAPTTEHSQELIHAIQELVNDYYVDDVDQQALLDGALKGMLEVLDPHSTYLSPSTLELLRDNNRGHYYGYGLEVAIDEQLIRVVTPLGGSSAEAAGVLPGDVLLQVDSLIANADNLDPLIAYIKQASLDDRHLLLTLEREDTPTPLQFRLSPSEIEIASSESELLPGDIGYLKISSFNQRTAFEVRMAATQLLQQPLKGLVLDLRNNPGGLLDAAVQVADMFLTSGTIVTTHGRFFDANSDYRATSYSLFGDVPVAVLINQGSASAAEILAGALSDQGRAILIGETSYGKGTVQSLIPLMGQGGAIKLTTARYATPDGTFIDQQGIAPDLHIELDAQQLEDIVSNIQELTSWKDDQQLFAAHDLLQAWTP</sequence>